<proteinExistence type="predicted"/>
<evidence type="ECO:0000256" key="3">
    <source>
        <dbReference type="ARBA" id="ARBA00023136"/>
    </source>
</evidence>
<dbReference type="InterPro" id="IPR036259">
    <property type="entry name" value="MFS_trans_sf"/>
</dbReference>
<feature type="transmembrane region" description="Helical" evidence="4">
    <location>
        <begin position="27"/>
        <end position="48"/>
    </location>
</feature>
<name>A0AAJ0XAL0_9GAMM</name>
<dbReference type="GO" id="GO:0005886">
    <property type="term" value="C:plasma membrane"/>
    <property type="evidence" value="ECO:0007669"/>
    <property type="project" value="TreeGrafter"/>
</dbReference>
<reference evidence="5" key="2">
    <citation type="journal article" date="2020" name="Microorganisms">
        <title>Osmotic Adaptation and Compatible Solute Biosynthesis of Phototrophic Bacteria as Revealed from Genome Analyses.</title>
        <authorList>
            <person name="Imhoff J.F."/>
            <person name="Rahn T."/>
            <person name="Kunzel S."/>
            <person name="Keller A."/>
            <person name="Neulinger S.C."/>
        </authorList>
    </citation>
    <scope>NUCLEOTIDE SEQUENCE</scope>
    <source>
        <strain evidence="5">DSM 11080</strain>
    </source>
</reference>
<organism evidence="5 6">
    <name type="scientific">Halochromatium glycolicum</name>
    <dbReference type="NCBI Taxonomy" id="85075"/>
    <lineage>
        <taxon>Bacteria</taxon>
        <taxon>Pseudomonadati</taxon>
        <taxon>Pseudomonadota</taxon>
        <taxon>Gammaproteobacteria</taxon>
        <taxon>Chromatiales</taxon>
        <taxon>Chromatiaceae</taxon>
        <taxon>Halochromatium</taxon>
    </lineage>
</organism>
<feature type="transmembrane region" description="Helical" evidence="4">
    <location>
        <begin position="284"/>
        <end position="302"/>
    </location>
</feature>
<feature type="transmembrane region" description="Helical" evidence="4">
    <location>
        <begin position="218"/>
        <end position="239"/>
    </location>
</feature>
<dbReference type="InterPro" id="IPR011701">
    <property type="entry name" value="MFS"/>
</dbReference>
<keyword evidence="6" id="KW-1185">Reference proteome</keyword>
<evidence type="ECO:0000256" key="1">
    <source>
        <dbReference type="ARBA" id="ARBA00022692"/>
    </source>
</evidence>
<accession>A0AAJ0XAL0</accession>
<feature type="transmembrane region" description="Helical" evidence="4">
    <location>
        <begin position="308"/>
        <end position="329"/>
    </location>
</feature>
<feature type="transmembrane region" description="Helical" evidence="4">
    <location>
        <begin position="117"/>
        <end position="138"/>
    </location>
</feature>
<gene>
    <name evidence="5" type="ORF">CKO40_10455</name>
</gene>
<dbReference type="Proteomes" id="UP001296776">
    <property type="component" value="Unassembled WGS sequence"/>
</dbReference>
<keyword evidence="1 4" id="KW-0812">Transmembrane</keyword>
<dbReference type="PANTHER" id="PTHR23521:SF3">
    <property type="entry name" value="MFS TRANSPORTER"/>
    <property type="match status" value="1"/>
</dbReference>
<feature type="transmembrane region" description="Helical" evidence="4">
    <location>
        <begin position="177"/>
        <end position="197"/>
    </location>
</feature>
<sequence length="436" mass="45560">MVESRPADRAVANGPKPQAATSPIVKLSALFVAVTMLVIGNGLSGTLVGVRAESEGMSSVTIGLMMSAYFLGFAAGSYYASRLIESVGHIRAFAALASICSALAIAYPLFIAPVAWFLFRLLFGACYAGLVVVIESWLNASAEPAQRGRMLAIYNVILVLGYVASQPLLTLASTESFVLFAVTSIFLSLALVPITLTRAGIPGKTAADRVSMKRLFQLSPLGFAGAFAVGMAMSAFWGMGPVFAARVGFEDEGIALFMAITMSGALALTWPLGRLSDMIDRRFVIIAASAIAALAALAIAALPERPSAALMGAGFAFVGLAIPIYSISIAHVNDRIAEGEVVAVASRLVLIYGAGAALGPLLASVSMRLLGAHGLFVYISATLGLLSLFGVIRLGFRGEGVLWPKRGFIIIPRTTHVSLQLHRDRRGQGPGRPAGA</sequence>
<feature type="transmembrane region" description="Helical" evidence="4">
    <location>
        <begin position="254"/>
        <end position="272"/>
    </location>
</feature>
<dbReference type="CDD" id="cd17477">
    <property type="entry name" value="MFS_YcaD_like"/>
    <property type="match status" value="1"/>
</dbReference>
<feature type="transmembrane region" description="Helical" evidence="4">
    <location>
        <begin position="92"/>
        <end position="111"/>
    </location>
</feature>
<dbReference type="SUPFAM" id="SSF103473">
    <property type="entry name" value="MFS general substrate transporter"/>
    <property type="match status" value="1"/>
</dbReference>
<feature type="transmembrane region" description="Helical" evidence="4">
    <location>
        <begin position="150"/>
        <end position="171"/>
    </location>
</feature>
<evidence type="ECO:0000313" key="6">
    <source>
        <dbReference type="Proteomes" id="UP001296776"/>
    </source>
</evidence>
<dbReference type="Gene3D" id="1.20.1250.20">
    <property type="entry name" value="MFS general substrate transporter like domains"/>
    <property type="match status" value="2"/>
</dbReference>
<protein>
    <recommendedName>
        <fullName evidence="7">MFS transporter</fullName>
    </recommendedName>
</protein>
<keyword evidence="3 4" id="KW-0472">Membrane</keyword>
<evidence type="ECO:0000256" key="2">
    <source>
        <dbReference type="ARBA" id="ARBA00022989"/>
    </source>
</evidence>
<evidence type="ECO:0008006" key="7">
    <source>
        <dbReference type="Google" id="ProtNLM"/>
    </source>
</evidence>
<feature type="transmembrane region" description="Helical" evidence="4">
    <location>
        <begin position="341"/>
        <end position="363"/>
    </location>
</feature>
<feature type="transmembrane region" description="Helical" evidence="4">
    <location>
        <begin position="375"/>
        <end position="396"/>
    </location>
</feature>
<keyword evidence="2 4" id="KW-1133">Transmembrane helix</keyword>
<reference evidence="5" key="1">
    <citation type="submission" date="2017-08" db="EMBL/GenBank/DDBJ databases">
        <authorList>
            <person name="Imhoff J.F."/>
            <person name="Rahn T."/>
            <person name="Kuenzel S."/>
            <person name="Neulinger S.C."/>
        </authorList>
    </citation>
    <scope>NUCLEOTIDE SEQUENCE</scope>
    <source>
        <strain evidence="5">DSM 11080</strain>
    </source>
</reference>
<dbReference type="Pfam" id="PF07690">
    <property type="entry name" value="MFS_1"/>
    <property type="match status" value="1"/>
</dbReference>
<comment type="caution">
    <text evidence="5">The sequence shown here is derived from an EMBL/GenBank/DDBJ whole genome shotgun (WGS) entry which is preliminary data.</text>
</comment>
<dbReference type="PANTHER" id="PTHR23521">
    <property type="entry name" value="TRANSPORTER MFS SUPERFAMILY"/>
    <property type="match status" value="1"/>
</dbReference>
<dbReference type="AlphaFoldDB" id="A0AAJ0XAL0"/>
<dbReference type="EMBL" id="NRSJ01000016">
    <property type="protein sequence ID" value="MBK1704947.1"/>
    <property type="molecule type" value="Genomic_DNA"/>
</dbReference>
<dbReference type="RefSeq" id="WP_200346160.1">
    <property type="nucleotide sequence ID" value="NZ_NRSJ01000016.1"/>
</dbReference>
<evidence type="ECO:0000256" key="4">
    <source>
        <dbReference type="SAM" id="Phobius"/>
    </source>
</evidence>
<feature type="transmembrane region" description="Helical" evidence="4">
    <location>
        <begin position="60"/>
        <end position="80"/>
    </location>
</feature>
<evidence type="ECO:0000313" key="5">
    <source>
        <dbReference type="EMBL" id="MBK1704947.1"/>
    </source>
</evidence>
<dbReference type="GO" id="GO:0022857">
    <property type="term" value="F:transmembrane transporter activity"/>
    <property type="evidence" value="ECO:0007669"/>
    <property type="project" value="InterPro"/>
</dbReference>
<dbReference type="InterPro" id="IPR047200">
    <property type="entry name" value="MFS_YcaD-like"/>
</dbReference>